<dbReference type="Proteomes" id="UP000184509">
    <property type="component" value="Unassembled WGS sequence"/>
</dbReference>
<evidence type="ECO:0000313" key="5">
    <source>
        <dbReference type="EMBL" id="SHE28614.1"/>
    </source>
</evidence>
<name>A0A1M4S8T1_9BACE</name>
<proteinExistence type="inferred from homology"/>
<dbReference type="PANTHER" id="PTHR30563:SF0">
    <property type="entry name" value="DNA RECOMBINATION PROTEIN RMUC"/>
    <property type="match status" value="1"/>
</dbReference>
<dbReference type="AlphaFoldDB" id="A0A1M4S8T1"/>
<evidence type="ECO:0000256" key="4">
    <source>
        <dbReference type="ARBA" id="ARBA00023172"/>
    </source>
</evidence>
<comment type="function">
    <text evidence="1">Involved in DNA recombination.</text>
</comment>
<comment type="similarity">
    <text evidence="2">Belongs to the RmuC family.</text>
</comment>
<keyword evidence="3" id="KW-0175">Coiled coil</keyword>
<dbReference type="STRING" id="1297750.SAMN05444405_10124"/>
<reference evidence="5 6" key="1">
    <citation type="submission" date="2016-11" db="EMBL/GenBank/DDBJ databases">
        <authorList>
            <person name="Jaros S."/>
            <person name="Januszkiewicz K."/>
            <person name="Wedrychowicz H."/>
        </authorList>
    </citation>
    <scope>NUCLEOTIDE SEQUENCE [LARGE SCALE GENOMIC DNA]</scope>
    <source>
        <strain evidence="5 6">DSM 26991</strain>
    </source>
</reference>
<dbReference type="OrthoDB" id="370725at2"/>
<keyword evidence="4" id="KW-0233">DNA recombination</keyword>
<evidence type="ECO:0000256" key="2">
    <source>
        <dbReference type="ARBA" id="ARBA00009840"/>
    </source>
</evidence>
<evidence type="ECO:0000256" key="3">
    <source>
        <dbReference type="ARBA" id="ARBA00023054"/>
    </source>
</evidence>
<organism evidence="5 6">
    <name type="scientific">Bacteroides luti</name>
    <dbReference type="NCBI Taxonomy" id="1297750"/>
    <lineage>
        <taxon>Bacteria</taxon>
        <taxon>Pseudomonadati</taxon>
        <taxon>Bacteroidota</taxon>
        <taxon>Bacteroidia</taxon>
        <taxon>Bacteroidales</taxon>
        <taxon>Bacteroidaceae</taxon>
        <taxon>Bacteroides</taxon>
    </lineage>
</organism>
<dbReference type="Pfam" id="PF02646">
    <property type="entry name" value="RmuC"/>
    <property type="match status" value="1"/>
</dbReference>
<dbReference type="InterPro" id="IPR003798">
    <property type="entry name" value="DNA_recombination_RmuC"/>
</dbReference>
<evidence type="ECO:0000256" key="1">
    <source>
        <dbReference type="ARBA" id="ARBA00003416"/>
    </source>
</evidence>
<accession>A0A1M4S8T1</accession>
<keyword evidence="6" id="KW-1185">Reference proteome</keyword>
<dbReference type="EMBL" id="FQTV01000001">
    <property type="protein sequence ID" value="SHE28614.1"/>
    <property type="molecule type" value="Genomic_DNA"/>
</dbReference>
<evidence type="ECO:0000313" key="6">
    <source>
        <dbReference type="Proteomes" id="UP000184509"/>
    </source>
</evidence>
<gene>
    <name evidence="5" type="ORF">SAMN05444405_10124</name>
</gene>
<protein>
    <submittedName>
        <fullName evidence="5">DNA recombination protein RmuC</fullName>
    </submittedName>
</protein>
<dbReference type="GO" id="GO:0006310">
    <property type="term" value="P:DNA recombination"/>
    <property type="evidence" value="ECO:0007669"/>
    <property type="project" value="UniProtKB-KW"/>
</dbReference>
<sequence length="431" mass="48984">MELTLLIVCTVLLLLILVILLSKGKSKEDTDRIEVSIKEQNNRLESIIREQNIRLETVLREQSHENRDELGKSIREFRTEITTTLNTSIQQMQDALHKNMLTGNELQKEKFEAMGKTQEALIQSTEKRLDEMRLVVEEKLQKTLNERIGQSFEIVRNQLENVQKGLGEMKSLAQDVGGLKKVLTNVKMRGTFGEVQLGALLEQMMSPEQYDANVKTKKSGTEFVEFAIKLPGKDDANSTVYLPIDAKFPKDVYEQYYDAFEAGDTALIEASSKQLEITIKKMAKDIHDKYIDPPFTTDFAIMFLPFESIYAEVIRRTSLVETLQKDFKIVVTGPTTLGAILNSLQMGFRTLAIQKRTGEVWSVLGAVKTEFSKFGGLLEKVQKNIQTAGDQLEEVMGKRTRAIERRLKQVEALPVEESQKILPLVDMDDDE</sequence>
<dbReference type="RefSeq" id="WP_073398467.1">
    <property type="nucleotide sequence ID" value="NZ_FQTV01000001.1"/>
</dbReference>
<dbReference type="PANTHER" id="PTHR30563">
    <property type="entry name" value="DNA RECOMBINATION PROTEIN RMUC"/>
    <property type="match status" value="1"/>
</dbReference>